<dbReference type="InterPro" id="IPR006029">
    <property type="entry name" value="Neurotrans-gated_channel_TM"/>
</dbReference>
<accession>A0A8S0TNT6</accession>
<dbReference type="GO" id="GO:0034707">
    <property type="term" value="C:chloride channel complex"/>
    <property type="evidence" value="ECO:0007669"/>
    <property type="project" value="UniProtKB-KW"/>
</dbReference>
<keyword evidence="19" id="KW-0675">Receptor</keyword>
<keyword evidence="4" id="KW-0732">Signal</keyword>
<evidence type="ECO:0000256" key="17">
    <source>
        <dbReference type="SAM" id="Phobius"/>
    </source>
</evidence>
<evidence type="ECO:0000256" key="1">
    <source>
        <dbReference type="ARBA" id="ARBA00022448"/>
    </source>
</evidence>
<keyword evidence="9" id="KW-1015">Disulfide bond</keyword>
<feature type="transmembrane region" description="Helical" evidence="17">
    <location>
        <begin position="534"/>
        <end position="554"/>
    </location>
</feature>
<dbReference type="EMBL" id="CACTIH010007260">
    <property type="protein sequence ID" value="CAA3006506.1"/>
    <property type="molecule type" value="Genomic_DNA"/>
</dbReference>
<dbReference type="FunFam" id="1.20.58.390:FF:000067">
    <property type="entry name" value="Glycine receptor subunit alpha-2"/>
    <property type="match status" value="1"/>
</dbReference>
<keyword evidence="7" id="KW-0406">Ion transport</keyword>
<feature type="region of interest" description="Disordered" evidence="16">
    <location>
        <begin position="265"/>
        <end position="335"/>
    </location>
</feature>
<proteinExistence type="predicted"/>
<evidence type="ECO:0000256" key="5">
    <source>
        <dbReference type="ARBA" id="ARBA00022989"/>
    </source>
</evidence>
<dbReference type="OrthoDB" id="6430069at2759"/>
<keyword evidence="8 17" id="KW-0472">Membrane</keyword>
<evidence type="ECO:0000256" key="9">
    <source>
        <dbReference type="ARBA" id="ARBA00023157"/>
    </source>
</evidence>
<keyword evidence="11" id="KW-0325">Glycoprotein</keyword>
<dbReference type="InterPro" id="IPR006201">
    <property type="entry name" value="Neur_channel"/>
</dbReference>
<keyword evidence="12" id="KW-0868">Chloride</keyword>
<feature type="compositionally biased region" description="Low complexity" evidence="16">
    <location>
        <begin position="217"/>
        <end position="232"/>
    </location>
</feature>
<name>A0A8S0TNT6_OLEEU</name>
<evidence type="ECO:0000256" key="4">
    <source>
        <dbReference type="ARBA" id="ARBA00022729"/>
    </source>
</evidence>
<evidence type="ECO:0000256" key="12">
    <source>
        <dbReference type="ARBA" id="ARBA00023214"/>
    </source>
</evidence>
<sequence length="578" mass="61315">MGYYLIQIYIPSSLIVVISWVSFWLHRNASPARVQLGVTTVLTMTTLMSSTNAALPKISYVKSIDIFLGTCFVMVFAALLEYATVGYLGKRIAMRKAHAQHAQSQAQAKLFAQLQAQGAQGDSVPLSEAEAAAAAAAAAVAVSTSNVTTSAPGQTTGNLGIFGNNTEHTTLAPPPSLSHGQHNNLLSGSTTPLSVLLSDPNLLSAVAAAAAAAAASNSTASDQSTRQQPPQQHQHHRGHSCSQVAANQCTCTAVPVAQPASHQGACDHHHYAHSQPPPQHSRAVNSDCPHHGQSQVANNRCRRGCNHNNNQSNGNSKAVYEPQAPPRRNPPQKLMVSVGQQQAHDHCSCACQSNNGPGSAPAANATCKGSHTLPRNLTFAHQPQHFHHPSAMTPVADYHSPSSQRPGVRSICCDAQQQQQNSQQPPFYGCNTPANVTNASQLLSTNQFNSATFGGTGGGSAGLQRQASPSKGAASAAAAAAATFVNLHRKNKGLPPSTNPNFAQFSTPFVGPHNRHLETIFGIRPSDIDKYSRVVFPVCFVCFQLMYWIVYLHISAFLEPDQQQQLQPPPLPQPTVAT</sequence>
<keyword evidence="1" id="KW-0813">Transport</keyword>
<keyword evidence="20" id="KW-1185">Reference proteome</keyword>
<evidence type="ECO:0000256" key="2">
    <source>
        <dbReference type="ARBA" id="ARBA00022475"/>
    </source>
</evidence>
<evidence type="ECO:0000256" key="14">
    <source>
        <dbReference type="ARBA" id="ARBA00023303"/>
    </source>
</evidence>
<dbReference type="Proteomes" id="UP000594638">
    <property type="component" value="Unassembled WGS sequence"/>
</dbReference>
<evidence type="ECO:0000256" key="13">
    <source>
        <dbReference type="ARBA" id="ARBA00023257"/>
    </source>
</evidence>
<dbReference type="CDD" id="cd19049">
    <property type="entry name" value="LGIC_TM_anion"/>
    <property type="match status" value="1"/>
</dbReference>
<evidence type="ECO:0000256" key="8">
    <source>
        <dbReference type="ARBA" id="ARBA00023136"/>
    </source>
</evidence>
<evidence type="ECO:0000256" key="16">
    <source>
        <dbReference type="SAM" id="MobiDB-lite"/>
    </source>
</evidence>
<evidence type="ECO:0000256" key="7">
    <source>
        <dbReference type="ARBA" id="ARBA00023065"/>
    </source>
</evidence>
<dbReference type="GO" id="GO:0004888">
    <property type="term" value="F:transmembrane signaling receptor activity"/>
    <property type="evidence" value="ECO:0007669"/>
    <property type="project" value="InterPro"/>
</dbReference>
<dbReference type="InterPro" id="IPR038050">
    <property type="entry name" value="Neuro_actylchol_rec"/>
</dbReference>
<feature type="compositionally biased region" description="Low complexity" evidence="16">
    <location>
        <begin position="306"/>
        <end position="315"/>
    </location>
</feature>
<reference evidence="19 20" key="1">
    <citation type="submission" date="2019-12" db="EMBL/GenBank/DDBJ databases">
        <authorList>
            <person name="Alioto T."/>
            <person name="Alioto T."/>
            <person name="Gomez Garrido J."/>
        </authorList>
    </citation>
    <scope>NUCLEOTIDE SEQUENCE [LARGE SCALE GENOMIC DNA]</scope>
</reference>
<evidence type="ECO:0000259" key="18">
    <source>
        <dbReference type="Pfam" id="PF02932"/>
    </source>
</evidence>
<dbReference type="AlphaFoldDB" id="A0A8S0TNT6"/>
<keyword evidence="13" id="KW-0628">Postsynaptic cell membrane</keyword>
<organism evidence="19 20">
    <name type="scientific">Olea europaea subsp. europaea</name>
    <dbReference type="NCBI Taxonomy" id="158383"/>
    <lineage>
        <taxon>Eukaryota</taxon>
        <taxon>Viridiplantae</taxon>
        <taxon>Streptophyta</taxon>
        <taxon>Embryophyta</taxon>
        <taxon>Tracheophyta</taxon>
        <taxon>Spermatophyta</taxon>
        <taxon>Magnoliopsida</taxon>
        <taxon>eudicotyledons</taxon>
        <taxon>Gunneridae</taxon>
        <taxon>Pentapetalae</taxon>
        <taxon>asterids</taxon>
        <taxon>lamiids</taxon>
        <taxon>Lamiales</taxon>
        <taxon>Oleaceae</taxon>
        <taxon>Oleeae</taxon>
        <taxon>Olea</taxon>
    </lineage>
</organism>
<keyword evidence="14" id="KW-0407">Ion channel</keyword>
<dbReference type="Pfam" id="PF02932">
    <property type="entry name" value="Neur_chan_memb"/>
    <property type="match status" value="1"/>
</dbReference>
<evidence type="ECO:0000256" key="6">
    <source>
        <dbReference type="ARBA" id="ARBA00023018"/>
    </source>
</evidence>
<dbReference type="PRINTS" id="PR00253">
    <property type="entry name" value="GABAARECEPTR"/>
</dbReference>
<keyword evidence="6" id="KW-0770">Synapse</keyword>
<dbReference type="InterPro" id="IPR006028">
    <property type="entry name" value="GABAA/Glycine_rcpt"/>
</dbReference>
<protein>
    <submittedName>
        <fullName evidence="19">Gamma-aminobutyric acid receptor subunit beta-like</fullName>
    </submittedName>
</protein>
<evidence type="ECO:0000256" key="15">
    <source>
        <dbReference type="ARBA" id="ARBA00034104"/>
    </source>
</evidence>
<feature type="compositionally biased region" description="Polar residues" evidence="16">
    <location>
        <begin position="152"/>
        <end position="169"/>
    </location>
</feature>
<gene>
    <name evidence="19" type="ORF">OLEA9_A042720</name>
</gene>
<evidence type="ECO:0000256" key="11">
    <source>
        <dbReference type="ARBA" id="ARBA00023180"/>
    </source>
</evidence>
<feature type="transmembrane region" description="Helical" evidence="17">
    <location>
        <begin position="36"/>
        <end position="54"/>
    </location>
</feature>
<feature type="transmembrane region" description="Helical" evidence="17">
    <location>
        <begin position="66"/>
        <end position="88"/>
    </location>
</feature>
<dbReference type="GO" id="GO:0005254">
    <property type="term" value="F:chloride channel activity"/>
    <property type="evidence" value="ECO:0007669"/>
    <property type="project" value="UniProtKB-KW"/>
</dbReference>
<comment type="subcellular location">
    <subcellularLocation>
        <location evidence="15">Postsynaptic cell membrane</location>
        <topology evidence="15">Multi-pass membrane protein</topology>
    </subcellularLocation>
</comment>
<dbReference type="Gramene" id="OE9A042720T1">
    <property type="protein sequence ID" value="OE9A042720C1"/>
    <property type="gene ID" value="OE9A042720"/>
</dbReference>
<evidence type="ECO:0000256" key="10">
    <source>
        <dbReference type="ARBA" id="ARBA00023173"/>
    </source>
</evidence>
<keyword evidence="10" id="KW-0869">Chloride channel</keyword>
<feature type="domain" description="Neurotransmitter-gated ion-channel transmembrane" evidence="18">
    <location>
        <begin position="8"/>
        <end position="248"/>
    </location>
</feature>
<evidence type="ECO:0000313" key="19">
    <source>
        <dbReference type="EMBL" id="CAA3006506.1"/>
    </source>
</evidence>
<dbReference type="Gene3D" id="1.20.58.390">
    <property type="entry name" value="Neurotransmitter-gated ion-channel transmembrane domain"/>
    <property type="match status" value="2"/>
</dbReference>
<evidence type="ECO:0000256" key="3">
    <source>
        <dbReference type="ARBA" id="ARBA00022692"/>
    </source>
</evidence>
<dbReference type="InterPro" id="IPR036719">
    <property type="entry name" value="Neuro-gated_channel_TM_sf"/>
</dbReference>
<feature type="transmembrane region" description="Helical" evidence="17">
    <location>
        <begin position="6"/>
        <end position="24"/>
    </location>
</feature>
<comment type="caution">
    <text evidence="19">The sequence shown here is derived from an EMBL/GenBank/DDBJ whole genome shotgun (WGS) entry which is preliminary data.</text>
</comment>
<dbReference type="PANTHER" id="PTHR18945">
    <property type="entry name" value="NEUROTRANSMITTER GATED ION CHANNEL"/>
    <property type="match status" value="1"/>
</dbReference>
<dbReference type="SUPFAM" id="SSF90112">
    <property type="entry name" value="Neurotransmitter-gated ion-channel transmembrane pore"/>
    <property type="match status" value="1"/>
</dbReference>
<feature type="region of interest" description="Disordered" evidence="16">
    <location>
        <begin position="148"/>
        <end position="185"/>
    </location>
</feature>
<evidence type="ECO:0000313" key="20">
    <source>
        <dbReference type="Proteomes" id="UP000594638"/>
    </source>
</evidence>
<keyword evidence="3 17" id="KW-0812">Transmembrane</keyword>
<feature type="region of interest" description="Disordered" evidence="16">
    <location>
        <begin position="217"/>
        <end position="239"/>
    </location>
</feature>
<keyword evidence="5 17" id="KW-1133">Transmembrane helix</keyword>
<keyword evidence="2" id="KW-1003">Cell membrane</keyword>